<dbReference type="EMBL" id="JAVDXT010000001">
    <property type="protein sequence ID" value="MDR7376504.1"/>
    <property type="molecule type" value="Genomic_DNA"/>
</dbReference>
<evidence type="ECO:0000313" key="7">
    <source>
        <dbReference type="Proteomes" id="UP001180487"/>
    </source>
</evidence>
<dbReference type="RefSeq" id="WP_405048593.1">
    <property type="nucleotide sequence ID" value="NZ_JAVDXT010000001.1"/>
</dbReference>
<proteinExistence type="inferred from homology"/>
<dbReference type="InterPro" id="IPR012338">
    <property type="entry name" value="Beta-lactam/transpept-like"/>
</dbReference>
<comment type="catalytic activity">
    <reaction evidence="1">
        <text>a beta-lactam + H2O = a substituted beta-amino acid</text>
        <dbReference type="Rhea" id="RHEA:20401"/>
        <dbReference type="ChEBI" id="CHEBI:15377"/>
        <dbReference type="ChEBI" id="CHEBI:35627"/>
        <dbReference type="ChEBI" id="CHEBI:140347"/>
        <dbReference type="EC" id="3.5.2.6"/>
    </reaction>
</comment>
<dbReference type="PANTHER" id="PTHR35333">
    <property type="entry name" value="BETA-LACTAMASE"/>
    <property type="match status" value="1"/>
</dbReference>
<dbReference type="InterPro" id="IPR045155">
    <property type="entry name" value="Beta-lactam_cat"/>
</dbReference>
<evidence type="ECO:0000313" key="6">
    <source>
        <dbReference type="EMBL" id="MDR7376504.1"/>
    </source>
</evidence>
<reference evidence="6 7" key="1">
    <citation type="submission" date="2023-07" db="EMBL/GenBank/DDBJ databases">
        <title>Sorghum-associated microbial communities from plants grown in Nebraska, USA.</title>
        <authorList>
            <person name="Schachtman D."/>
        </authorList>
    </citation>
    <scope>NUCLEOTIDE SEQUENCE [LARGE SCALE GENOMIC DNA]</scope>
    <source>
        <strain evidence="6 7">BE313</strain>
    </source>
</reference>
<feature type="chain" id="PRO_5045056363" description="beta-lactamase" evidence="4">
    <location>
        <begin position="32"/>
        <end position="294"/>
    </location>
</feature>
<evidence type="ECO:0000256" key="1">
    <source>
        <dbReference type="ARBA" id="ARBA00001526"/>
    </source>
</evidence>
<dbReference type="Proteomes" id="UP001180487">
    <property type="component" value="Unassembled WGS sequence"/>
</dbReference>
<protein>
    <recommendedName>
        <fullName evidence="3">beta-lactamase</fullName>
        <ecNumber evidence="3">3.5.2.6</ecNumber>
    </recommendedName>
</protein>
<evidence type="ECO:0000256" key="3">
    <source>
        <dbReference type="ARBA" id="ARBA00012865"/>
    </source>
</evidence>
<feature type="domain" description="Beta-lactamase class A catalytic" evidence="5">
    <location>
        <begin position="62"/>
        <end position="267"/>
    </location>
</feature>
<dbReference type="NCBIfam" id="NF033103">
    <property type="entry name" value="bla_class_A"/>
    <property type="match status" value="1"/>
</dbReference>
<feature type="signal peptide" evidence="4">
    <location>
        <begin position="1"/>
        <end position="31"/>
    </location>
</feature>
<gene>
    <name evidence="6" type="ORF">J2X19_001162</name>
</gene>
<dbReference type="PANTHER" id="PTHR35333:SF3">
    <property type="entry name" value="BETA-LACTAMASE-TYPE TRANSPEPTIDASE FOLD CONTAINING PROTEIN"/>
    <property type="match status" value="1"/>
</dbReference>
<dbReference type="InterPro" id="IPR000871">
    <property type="entry name" value="Beta-lactam_class-A"/>
</dbReference>
<evidence type="ECO:0000256" key="2">
    <source>
        <dbReference type="ARBA" id="ARBA00009009"/>
    </source>
</evidence>
<dbReference type="PRINTS" id="PR00118">
    <property type="entry name" value="BLACTAMASEA"/>
</dbReference>
<comment type="similarity">
    <text evidence="2">Belongs to the class-A beta-lactamase family.</text>
</comment>
<dbReference type="GO" id="GO:0008800">
    <property type="term" value="F:beta-lactamase activity"/>
    <property type="evidence" value="ECO:0007669"/>
    <property type="project" value="UniProtKB-EC"/>
</dbReference>
<dbReference type="SUPFAM" id="SSF56601">
    <property type="entry name" value="beta-lactamase/transpeptidase-like"/>
    <property type="match status" value="1"/>
</dbReference>
<accession>A0ABU2C5E5</accession>
<name>A0ABU2C5E5_9BURK</name>
<dbReference type="Pfam" id="PF13354">
    <property type="entry name" value="Beta-lactamase2"/>
    <property type="match status" value="1"/>
</dbReference>
<keyword evidence="4" id="KW-0732">Signal</keyword>
<organism evidence="6 7">
    <name type="scientific">Rhodoferax ferrireducens</name>
    <dbReference type="NCBI Taxonomy" id="192843"/>
    <lineage>
        <taxon>Bacteria</taxon>
        <taxon>Pseudomonadati</taxon>
        <taxon>Pseudomonadota</taxon>
        <taxon>Betaproteobacteria</taxon>
        <taxon>Burkholderiales</taxon>
        <taxon>Comamonadaceae</taxon>
        <taxon>Rhodoferax</taxon>
    </lineage>
</organism>
<keyword evidence="7" id="KW-1185">Reference proteome</keyword>
<evidence type="ECO:0000256" key="4">
    <source>
        <dbReference type="SAM" id="SignalP"/>
    </source>
</evidence>
<keyword evidence="6" id="KW-0378">Hydrolase</keyword>
<evidence type="ECO:0000259" key="5">
    <source>
        <dbReference type="Pfam" id="PF13354"/>
    </source>
</evidence>
<dbReference type="EC" id="3.5.2.6" evidence="3"/>
<dbReference type="Gene3D" id="3.40.710.10">
    <property type="entry name" value="DD-peptidase/beta-lactamase superfamily"/>
    <property type="match status" value="1"/>
</dbReference>
<sequence>MPSSTPALPVNAHRRSLLLAAAASPFLPVAAAAPSASQQLQALETAAAGHLGVAAFGAGSARLLHRAGERFPACSTFKLVLASAILARSVQDTGLLQQRIRYAASDLVSYSPITEKHVASGQTVAELCAAALQYSDNSASNLLMRLLGGPPAVTAFAHAIGDSSFRLDRWETDLNSAIPGDPRDTCTPAGMAHSLQALLLGDALALPQRTQLKDWMLGNTTGATRIRAGVPADWRVADKTGAGSYGTTNDIGVVWSPAGTPVVLAIYFTQPDKGAPMRNDVVAAATRIALQALV</sequence>
<comment type="caution">
    <text evidence="6">The sequence shown here is derived from an EMBL/GenBank/DDBJ whole genome shotgun (WGS) entry which is preliminary data.</text>
</comment>